<dbReference type="RefSeq" id="WP_101309744.1">
    <property type="nucleotide sequence ID" value="NZ_MVDE01000013.1"/>
</dbReference>
<evidence type="ECO:0000313" key="2">
    <source>
        <dbReference type="EMBL" id="PKQ66649.1"/>
    </source>
</evidence>
<reference evidence="2 3" key="1">
    <citation type="journal article" date="2017" name="Front. Microbiol.">
        <title>Labilibaculum manganireducens gen. nov., sp. nov. and Labilibaculum filiforme sp. nov., Novel Bacteroidetes Isolated from Subsurface Sediments of the Baltic Sea.</title>
        <authorList>
            <person name="Vandieken V."/>
            <person name="Marshall I.P."/>
            <person name="Niemann H."/>
            <person name="Engelen B."/>
            <person name="Cypionka H."/>
        </authorList>
    </citation>
    <scope>NUCLEOTIDE SEQUENCE [LARGE SCALE GENOMIC DNA]</scope>
    <source>
        <strain evidence="2 3">59.10-2M</strain>
    </source>
</reference>
<proteinExistence type="predicted"/>
<dbReference type="Pfam" id="PF04230">
    <property type="entry name" value="PS_pyruv_trans"/>
    <property type="match status" value="1"/>
</dbReference>
<organism evidence="2 3">
    <name type="scientific">Labilibaculum manganireducens</name>
    <dbReference type="NCBI Taxonomy" id="1940525"/>
    <lineage>
        <taxon>Bacteria</taxon>
        <taxon>Pseudomonadati</taxon>
        <taxon>Bacteroidota</taxon>
        <taxon>Bacteroidia</taxon>
        <taxon>Marinilabiliales</taxon>
        <taxon>Marinifilaceae</taxon>
        <taxon>Labilibaculum</taxon>
    </lineage>
</organism>
<protein>
    <recommendedName>
        <fullName evidence="1">Polysaccharide pyruvyl transferase domain-containing protein</fullName>
    </recommendedName>
</protein>
<dbReference type="EMBL" id="MVDE01000013">
    <property type="protein sequence ID" value="PKQ66649.1"/>
    <property type="molecule type" value="Genomic_DNA"/>
</dbReference>
<accession>A0A2N3I8M8</accession>
<dbReference type="Proteomes" id="UP000233618">
    <property type="component" value="Unassembled WGS sequence"/>
</dbReference>
<name>A0A2N3I8M8_9BACT</name>
<sequence length="322" mass="37470">MKFGLLVYWDKVRNIGDYIQSLAVRPFLPQVDSFVNRESLSAFSGDEHKLILNGWYIHNPLNWPPSSRINPLIISFHISPKNKDLLLNNKSVEYYKLHEPIGCRDLDTLKLLQAKGIDAYFSGCMTLTLDKNLYVDENYQDKIIFSDVLYNMARYNPNTSVKTIIRRLFRTPKVIFQAWKKKRLISKLFPDKIRKEAKYVIQERSLKKYTHEERFEVATDFLKQLANAKLVVTSRLHTALPCLAFGTPVIFVDGQLDSKFDSSRLSSYTESMLNTIGIEEIQKKSASELHEIVNRYAQGNPEKHLKYRNDLINSVQKFILQE</sequence>
<gene>
    <name evidence="2" type="ORF">BZG01_10240</name>
</gene>
<keyword evidence="3" id="KW-1185">Reference proteome</keyword>
<comment type="caution">
    <text evidence="2">The sequence shown here is derived from an EMBL/GenBank/DDBJ whole genome shotgun (WGS) entry which is preliminary data.</text>
</comment>
<evidence type="ECO:0000313" key="3">
    <source>
        <dbReference type="Proteomes" id="UP000233618"/>
    </source>
</evidence>
<dbReference type="AlphaFoldDB" id="A0A2N3I8M8"/>
<feature type="domain" description="Polysaccharide pyruvyl transferase" evidence="1">
    <location>
        <begin position="14"/>
        <end position="253"/>
    </location>
</feature>
<dbReference type="InterPro" id="IPR007345">
    <property type="entry name" value="Polysacch_pyruvyl_Trfase"/>
</dbReference>
<evidence type="ECO:0000259" key="1">
    <source>
        <dbReference type="Pfam" id="PF04230"/>
    </source>
</evidence>